<dbReference type="Pfam" id="PF04685">
    <property type="entry name" value="DUF608"/>
    <property type="match status" value="1"/>
</dbReference>
<dbReference type="SUPFAM" id="SSF48208">
    <property type="entry name" value="Six-hairpin glycosidases"/>
    <property type="match status" value="1"/>
</dbReference>
<dbReference type="PANTHER" id="PTHR12654">
    <property type="entry name" value="BILE ACID BETA-GLUCOSIDASE-RELATED"/>
    <property type="match status" value="1"/>
</dbReference>
<evidence type="ECO:0000256" key="1">
    <source>
        <dbReference type="SAM" id="MobiDB-lite"/>
    </source>
</evidence>
<protein>
    <submittedName>
        <fullName evidence="4">Uncharacterized protein</fullName>
    </submittedName>
</protein>
<dbReference type="EMBL" id="HBIZ01035188">
    <property type="protein sequence ID" value="CAE0769797.1"/>
    <property type="molecule type" value="Transcribed_RNA"/>
</dbReference>
<dbReference type="AlphaFoldDB" id="A0A7S4BLG3"/>
<dbReference type="Gene3D" id="1.50.10.10">
    <property type="match status" value="1"/>
</dbReference>
<dbReference type="InterPro" id="IPR006775">
    <property type="entry name" value="GH116_catalytic"/>
</dbReference>
<dbReference type="InterPro" id="IPR024462">
    <property type="entry name" value="GH116_N"/>
</dbReference>
<reference evidence="4" key="1">
    <citation type="submission" date="2021-01" db="EMBL/GenBank/DDBJ databases">
        <authorList>
            <person name="Corre E."/>
            <person name="Pelletier E."/>
            <person name="Niang G."/>
            <person name="Scheremetjew M."/>
            <person name="Finn R."/>
            <person name="Kale V."/>
            <person name="Holt S."/>
            <person name="Cochrane G."/>
            <person name="Meng A."/>
            <person name="Brown T."/>
            <person name="Cohen L."/>
        </authorList>
    </citation>
    <scope>NUCLEOTIDE SEQUENCE</scope>
    <source>
        <strain evidence="4">CCMP645</strain>
    </source>
</reference>
<feature type="domain" description="Glycosyl-hydrolase family 116 catalytic region" evidence="2">
    <location>
        <begin position="627"/>
        <end position="785"/>
    </location>
</feature>
<evidence type="ECO:0000313" key="4">
    <source>
        <dbReference type="EMBL" id="CAE0769797.1"/>
    </source>
</evidence>
<feature type="domain" description="Glycosyl-hydrolase family 116 N-terminal" evidence="3">
    <location>
        <begin position="85"/>
        <end position="242"/>
    </location>
</feature>
<evidence type="ECO:0000259" key="3">
    <source>
        <dbReference type="Pfam" id="PF12215"/>
    </source>
</evidence>
<dbReference type="GO" id="GO:0005975">
    <property type="term" value="P:carbohydrate metabolic process"/>
    <property type="evidence" value="ECO:0007669"/>
    <property type="project" value="InterPro"/>
</dbReference>
<accession>A0A7S4BLG3</accession>
<dbReference type="InterPro" id="IPR008928">
    <property type="entry name" value="6-hairpin_glycosidase_sf"/>
</dbReference>
<dbReference type="GO" id="GO:0008422">
    <property type="term" value="F:beta-glucosidase activity"/>
    <property type="evidence" value="ECO:0007669"/>
    <property type="project" value="TreeGrafter"/>
</dbReference>
<feature type="compositionally biased region" description="Basic and acidic residues" evidence="1">
    <location>
        <begin position="314"/>
        <end position="325"/>
    </location>
</feature>
<name>A0A7S4BLG3_CHRCT</name>
<dbReference type="InterPro" id="IPR012341">
    <property type="entry name" value="6hp_glycosidase-like_sf"/>
</dbReference>
<proteinExistence type="predicted"/>
<dbReference type="Pfam" id="PF12215">
    <property type="entry name" value="Glyco_hydr_116N"/>
    <property type="match status" value="1"/>
</dbReference>
<gene>
    <name evidence="4" type="ORF">PCAR00345_LOCUS22409</name>
</gene>
<evidence type="ECO:0000259" key="2">
    <source>
        <dbReference type="Pfam" id="PF04685"/>
    </source>
</evidence>
<dbReference type="SUPFAM" id="SSF57414">
    <property type="entry name" value="Hairpin loop containing domain-like"/>
    <property type="match status" value="1"/>
</dbReference>
<dbReference type="InterPro" id="IPR052566">
    <property type="entry name" value="Non-lysos_glucosylceramidase"/>
</dbReference>
<feature type="compositionally biased region" description="Gly residues" evidence="1">
    <location>
        <begin position="328"/>
        <end position="358"/>
    </location>
</feature>
<organism evidence="4">
    <name type="scientific">Chrysotila carterae</name>
    <name type="common">Marine alga</name>
    <name type="synonym">Syracosphaera carterae</name>
    <dbReference type="NCBI Taxonomy" id="13221"/>
    <lineage>
        <taxon>Eukaryota</taxon>
        <taxon>Haptista</taxon>
        <taxon>Haptophyta</taxon>
        <taxon>Prymnesiophyceae</taxon>
        <taxon>Isochrysidales</taxon>
        <taxon>Isochrysidaceae</taxon>
        <taxon>Chrysotila</taxon>
    </lineage>
</organism>
<feature type="region of interest" description="Disordered" evidence="1">
    <location>
        <begin position="314"/>
        <end position="358"/>
    </location>
</feature>
<sequence length="981" mass="105162">MQASPPVYAALKSLQWANEDKCNSSLRIASLPIQSFYLEPEAPQLARWAWASGGIARFKNHTYLFAPDADAGSRVPPAGLRSAPPLGGLATGTVELRADGSMRSWTIENASPAGSTKTSIIDEALIGVWLPTGARALRTHPPPLIRGVSAMGFSGSMPFSRLSPEDAALPSDLNLTLYGRSRWRLADMQASSTPAIAFTLTVDNPRETPVEVSLLVSLPLPFQKGMVRPANGAACTAMHEDRGFGDAVQDFGTLHVSRAADATECYAACKANVACAAWSFDGSACQIHTNFDRIPPAHNCAVVGAASGVRGDWGAEKGRLGRQESEDMGGGIGRELGDGTGGTEGAGAHGAGGAGGRRVGVGRVGGSAIDESGARASSPRCLSLERVGTHAQAGSASLCGSGEAAGLEVSVGAAADLSTIWTHFSLNGSLDGLNGQTGPHGAVAVKVRLEPMTRGSASVALGWRFPFRDFMGATVGNYYAGIVRDSASAARLLLDDETSSLDIEHWSGVSSCFIGEASSLPRWLGDSLLNSLHHTRSSMWLADGRWRQWESFSCVNVDSVHNDGERHVPYLMLWPASLPSKMRAWGDGAISNGMVQEQLACGCFNAVPRALDTACGRRMADVSAMYITYLLELWQWTADGALVKELWPVAKRAALWQMDVSKELGVPFQLQSTYDGLNLQRYNATTYNSMFHMLAMKAAAALARSSIVNDAQFAESCDAALERARSAVDQLLWNEAGKFYRSYTGADAIMADALYPQVLSDSLGLGPLDKDERVLLHLEEVLRQNDSPFGLLVQTGRRVQSDKEVWNMANPNWATLSIWRRGDVARALGVAAKTLDWWRSVQKDMWNVPAVTAVGSGTAGLPWANSHYGYHMTAWHIVFALSGQQFDAPTSALSFSPKLPPPFELPFMVPNTVGVLRMDHAGLYTLLVKAGRALQLAQLRIDDAFVRFEDGSVGETTVLLAPLKPTMWRKEGEHLVAAMVV</sequence>
<dbReference type="PANTHER" id="PTHR12654:SF0">
    <property type="entry name" value="NON-LYSOSOMAL GLUCOSYLCERAMIDASE"/>
    <property type="match status" value="1"/>
</dbReference>